<feature type="coiled-coil region" evidence="1">
    <location>
        <begin position="455"/>
        <end position="489"/>
    </location>
</feature>
<protein>
    <submittedName>
        <fullName evidence="3">Uncharacterized protein</fullName>
    </submittedName>
</protein>
<dbReference type="EMBL" id="KE504125">
    <property type="protein sequence ID" value="EPT04943.1"/>
    <property type="molecule type" value="Genomic_DNA"/>
</dbReference>
<reference evidence="3 4" key="1">
    <citation type="journal article" date="2012" name="Science">
        <title>The Paleozoic origin of enzymatic lignin decomposition reconstructed from 31 fungal genomes.</title>
        <authorList>
            <person name="Floudas D."/>
            <person name="Binder M."/>
            <person name="Riley R."/>
            <person name="Barry K."/>
            <person name="Blanchette R.A."/>
            <person name="Henrissat B."/>
            <person name="Martinez A.T."/>
            <person name="Otillar R."/>
            <person name="Spatafora J.W."/>
            <person name="Yadav J.S."/>
            <person name="Aerts A."/>
            <person name="Benoit I."/>
            <person name="Boyd A."/>
            <person name="Carlson A."/>
            <person name="Copeland A."/>
            <person name="Coutinho P.M."/>
            <person name="de Vries R.P."/>
            <person name="Ferreira P."/>
            <person name="Findley K."/>
            <person name="Foster B."/>
            <person name="Gaskell J."/>
            <person name="Glotzer D."/>
            <person name="Gorecki P."/>
            <person name="Heitman J."/>
            <person name="Hesse C."/>
            <person name="Hori C."/>
            <person name="Igarashi K."/>
            <person name="Jurgens J.A."/>
            <person name="Kallen N."/>
            <person name="Kersten P."/>
            <person name="Kohler A."/>
            <person name="Kuees U."/>
            <person name="Kumar T.K.A."/>
            <person name="Kuo A."/>
            <person name="LaButti K."/>
            <person name="Larrondo L.F."/>
            <person name="Lindquist E."/>
            <person name="Ling A."/>
            <person name="Lombard V."/>
            <person name="Lucas S."/>
            <person name="Lundell T."/>
            <person name="Martin R."/>
            <person name="McLaughlin D.J."/>
            <person name="Morgenstern I."/>
            <person name="Morin E."/>
            <person name="Murat C."/>
            <person name="Nagy L.G."/>
            <person name="Nolan M."/>
            <person name="Ohm R.A."/>
            <person name="Patyshakuliyeva A."/>
            <person name="Rokas A."/>
            <person name="Ruiz-Duenas F.J."/>
            <person name="Sabat G."/>
            <person name="Salamov A."/>
            <person name="Samejima M."/>
            <person name="Schmutz J."/>
            <person name="Slot J.C."/>
            <person name="St John F."/>
            <person name="Stenlid J."/>
            <person name="Sun H."/>
            <person name="Sun S."/>
            <person name="Syed K."/>
            <person name="Tsang A."/>
            <person name="Wiebenga A."/>
            <person name="Young D."/>
            <person name="Pisabarro A."/>
            <person name="Eastwood D.C."/>
            <person name="Martin F."/>
            <person name="Cullen D."/>
            <person name="Grigoriev I.V."/>
            <person name="Hibbett D.S."/>
        </authorList>
    </citation>
    <scope>NUCLEOTIDE SEQUENCE</scope>
    <source>
        <strain evidence="4">FP-58527</strain>
    </source>
</reference>
<accession>S8EL57</accession>
<proteinExistence type="predicted"/>
<dbReference type="HOGENOM" id="CLU_408841_0_0_1"/>
<evidence type="ECO:0000256" key="1">
    <source>
        <dbReference type="SAM" id="Coils"/>
    </source>
</evidence>
<keyword evidence="4" id="KW-1185">Reference proteome</keyword>
<evidence type="ECO:0000256" key="2">
    <source>
        <dbReference type="SAM" id="MobiDB-lite"/>
    </source>
</evidence>
<feature type="region of interest" description="Disordered" evidence="2">
    <location>
        <begin position="36"/>
        <end position="69"/>
    </location>
</feature>
<dbReference type="OrthoDB" id="2809424at2759"/>
<keyword evidence="1" id="KW-0175">Coiled coil</keyword>
<dbReference type="InParanoid" id="S8EL57"/>
<evidence type="ECO:0000313" key="4">
    <source>
        <dbReference type="Proteomes" id="UP000015241"/>
    </source>
</evidence>
<name>S8EL57_FOMSC</name>
<evidence type="ECO:0000313" key="3">
    <source>
        <dbReference type="EMBL" id="EPT04943.1"/>
    </source>
</evidence>
<gene>
    <name evidence="3" type="ORF">FOMPIDRAFT_1045615</name>
</gene>
<dbReference type="AlphaFoldDB" id="S8EL57"/>
<dbReference type="Proteomes" id="UP000015241">
    <property type="component" value="Unassembled WGS sequence"/>
</dbReference>
<sequence>MGSTLSSESVAIKQLSNFSIMDTICVRYRHPVDYTSSGFTPARRGTQPPDDRPPAAGSEIQPGRIPSYSPSSNIYTLKPQHLNMYIPGALVGGLRALGHLAHGYCTTGGGQAVSLVDTGTGGLCSMITSAIDSVVVKVEDSLSGFDNTTSGIFGHSVIGHGWVSEITTLFLPGTDKDAVSSMYDTSGDIFFVGDIPVSVSGRIVFGFTDLVLYTVSNDLVNDTIPATTTDLIVAPEFDLVLWEDAPACRVPERWFITKDIIAVPVFEIAVWPWVLPNAAPVWEDPRVGSWTTWLDSAPLPAEMASGSWAKNAAGQLSAVTRHLRQASTGTIGIWSVSLAIRALAVTFGLGLCLLVLGAMLWSTLTTSWYNTGLGNGISLAALEVAEFGLNYFSPARRAIHVQHRASLGPPSIVEDLSDPWEGILELYLDLPEEASLEAISISIPDVDEDLSDLSDEELEREILELQRKMDAQDAKMDMLESGIAQLEDNILVTLGDRGWENEAHYIRVKEPTEEGITSNYNRALDRWNNDPEFAAWPGHPNCIHGGKQTSCAEAYQDSERNFLSHPIARKLSKSASRQTGPIPRTVVGSAMVGTAFKYKKIRQRQSRTCETVGYSTSLDDGDRYTVHHITSSGPETRRSKSVSLPETKFFELWDARIHQLPPPRLASSDHSM</sequence>
<organism evidence="3 4">
    <name type="scientific">Fomitopsis schrenkii</name>
    <name type="common">Brown rot fungus</name>
    <dbReference type="NCBI Taxonomy" id="2126942"/>
    <lineage>
        <taxon>Eukaryota</taxon>
        <taxon>Fungi</taxon>
        <taxon>Dikarya</taxon>
        <taxon>Basidiomycota</taxon>
        <taxon>Agaricomycotina</taxon>
        <taxon>Agaricomycetes</taxon>
        <taxon>Polyporales</taxon>
        <taxon>Fomitopsis</taxon>
    </lineage>
</organism>